<protein>
    <recommendedName>
        <fullName evidence="5">SPOUT domain containing methyltransferase 1</fullName>
    </recommendedName>
</protein>
<dbReference type="InterPro" id="IPR029026">
    <property type="entry name" value="tRNA_m1G_MTases_N"/>
</dbReference>
<dbReference type="PANTHER" id="PTHR12150:SF13">
    <property type="entry name" value="METHYLTRANSFERASE C9ORF114-RELATED"/>
    <property type="match status" value="1"/>
</dbReference>
<reference evidence="3" key="2">
    <citation type="submission" date="2025-09" db="UniProtKB">
        <authorList>
            <consortium name="Ensembl"/>
        </authorList>
    </citation>
    <scope>IDENTIFICATION</scope>
</reference>
<dbReference type="Pfam" id="PF02598">
    <property type="entry name" value="Methyltrn_RNA_3"/>
    <property type="match status" value="1"/>
</dbReference>
<sequence length="165" mass="17655">KLTSKLLTTSDAFPLAESKTQKGVIVSSQNPRTVSGFYWGYSVRLASCLSAVFAESPFKDGYDLSIGTSERGSSVDEATLPAFSHALIVFGGVQGLETGVDADPNLDVSDPGTLFDLYLNTCPGQGSRTIRTEVKLGFATGYPSREGPDSLDSFSKWGRTSLQQR</sequence>
<reference evidence="3" key="1">
    <citation type="submission" date="2025-08" db="UniProtKB">
        <authorList>
            <consortium name="Ensembl"/>
        </authorList>
    </citation>
    <scope>IDENTIFICATION</scope>
</reference>
<evidence type="ECO:0000313" key="3">
    <source>
        <dbReference type="Ensembl" id="ENSPTXP00000020487.1"/>
    </source>
</evidence>
<dbReference type="Proteomes" id="UP000472273">
    <property type="component" value="Unplaced"/>
</dbReference>
<dbReference type="GO" id="GO:0035198">
    <property type="term" value="F:miRNA binding"/>
    <property type="evidence" value="ECO:0007669"/>
    <property type="project" value="TreeGrafter"/>
</dbReference>
<evidence type="ECO:0000256" key="1">
    <source>
        <dbReference type="ARBA" id="ARBA00009841"/>
    </source>
</evidence>
<dbReference type="AlphaFoldDB" id="A0A670Z8Q7"/>
<dbReference type="CDD" id="cd18086">
    <property type="entry name" value="HsC9orf114-like"/>
    <property type="match status" value="1"/>
</dbReference>
<comment type="similarity">
    <text evidence="1">Belongs to the class IV-like SAM-binding methyltransferase superfamily.</text>
</comment>
<dbReference type="GeneTree" id="ENSGT00390000016537"/>
<evidence type="ECO:0008006" key="5">
    <source>
        <dbReference type="Google" id="ProtNLM"/>
    </source>
</evidence>
<dbReference type="GO" id="GO:0072686">
    <property type="term" value="C:mitotic spindle"/>
    <property type="evidence" value="ECO:0007669"/>
    <property type="project" value="TreeGrafter"/>
</dbReference>
<feature type="region of interest" description="Disordered" evidence="2">
    <location>
        <begin position="146"/>
        <end position="165"/>
    </location>
</feature>
<dbReference type="InterPro" id="IPR003750">
    <property type="entry name" value="Put_MeTrfase-C9orf114-like"/>
</dbReference>
<dbReference type="GO" id="GO:0000776">
    <property type="term" value="C:kinetochore"/>
    <property type="evidence" value="ECO:0007669"/>
    <property type="project" value="TreeGrafter"/>
</dbReference>
<dbReference type="InterPro" id="IPR029028">
    <property type="entry name" value="Alpha/beta_knot_MTases"/>
</dbReference>
<keyword evidence="4" id="KW-1185">Reference proteome</keyword>
<dbReference type="GO" id="GO:0031616">
    <property type="term" value="C:spindle pole centrosome"/>
    <property type="evidence" value="ECO:0007669"/>
    <property type="project" value="TreeGrafter"/>
</dbReference>
<dbReference type="Ensembl" id="ENSPTXT00000021111.1">
    <property type="protein sequence ID" value="ENSPTXP00000020487.1"/>
    <property type="gene ID" value="ENSPTXG00000014160.1"/>
</dbReference>
<dbReference type="GO" id="GO:0051661">
    <property type="term" value="P:maintenance of centrosome location"/>
    <property type="evidence" value="ECO:0007669"/>
    <property type="project" value="TreeGrafter"/>
</dbReference>
<dbReference type="GO" id="GO:0035196">
    <property type="term" value="P:miRNA processing"/>
    <property type="evidence" value="ECO:0007669"/>
    <property type="project" value="TreeGrafter"/>
</dbReference>
<dbReference type="PANTHER" id="PTHR12150">
    <property type="entry name" value="CLASS IV SAM-BINDING METHYLTRANSFERASE-RELATED"/>
    <property type="match status" value="1"/>
</dbReference>
<dbReference type="SUPFAM" id="SSF75217">
    <property type="entry name" value="alpha/beta knot"/>
    <property type="match status" value="1"/>
</dbReference>
<organism evidence="3 4">
    <name type="scientific">Pseudonaja textilis</name>
    <name type="common">Eastern brown snake</name>
    <dbReference type="NCBI Taxonomy" id="8673"/>
    <lineage>
        <taxon>Eukaryota</taxon>
        <taxon>Metazoa</taxon>
        <taxon>Chordata</taxon>
        <taxon>Craniata</taxon>
        <taxon>Vertebrata</taxon>
        <taxon>Euteleostomi</taxon>
        <taxon>Lepidosauria</taxon>
        <taxon>Squamata</taxon>
        <taxon>Bifurcata</taxon>
        <taxon>Unidentata</taxon>
        <taxon>Episquamata</taxon>
        <taxon>Toxicofera</taxon>
        <taxon>Serpentes</taxon>
        <taxon>Colubroidea</taxon>
        <taxon>Elapidae</taxon>
        <taxon>Hydrophiinae</taxon>
        <taxon>Pseudonaja</taxon>
    </lineage>
</organism>
<accession>A0A670Z8Q7</accession>
<dbReference type="Gene3D" id="3.40.1280.10">
    <property type="match status" value="1"/>
</dbReference>
<name>A0A670Z8Q7_PSETE</name>
<evidence type="ECO:0000313" key="4">
    <source>
        <dbReference type="Proteomes" id="UP000472273"/>
    </source>
</evidence>
<evidence type="ECO:0000256" key="2">
    <source>
        <dbReference type="SAM" id="MobiDB-lite"/>
    </source>
</evidence>
<proteinExistence type="inferred from homology"/>